<gene>
    <name evidence="1" type="ORF">EV44_g3636</name>
</gene>
<evidence type="ECO:0000313" key="1">
    <source>
        <dbReference type="EMBL" id="KHJ31258.1"/>
    </source>
</evidence>
<keyword evidence="2" id="KW-1185">Reference proteome</keyword>
<reference evidence="1 2" key="1">
    <citation type="journal article" date="2014" name="BMC Genomics">
        <title>Adaptive genomic structural variation in the grape powdery mildew pathogen, Erysiphe necator.</title>
        <authorList>
            <person name="Jones L."/>
            <person name="Riaz S."/>
            <person name="Morales-Cruz A."/>
            <person name="Amrine K.C."/>
            <person name="McGuire B."/>
            <person name="Gubler W.D."/>
            <person name="Walker M.A."/>
            <person name="Cantu D."/>
        </authorList>
    </citation>
    <scope>NUCLEOTIDE SEQUENCE [LARGE SCALE GENOMIC DNA]</scope>
    <source>
        <strain evidence="2">c</strain>
    </source>
</reference>
<proteinExistence type="predicted"/>
<organism evidence="1 2">
    <name type="scientific">Uncinula necator</name>
    <name type="common">Grape powdery mildew</name>
    <dbReference type="NCBI Taxonomy" id="52586"/>
    <lineage>
        <taxon>Eukaryota</taxon>
        <taxon>Fungi</taxon>
        <taxon>Dikarya</taxon>
        <taxon>Ascomycota</taxon>
        <taxon>Pezizomycotina</taxon>
        <taxon>Leotiomycetes</taxon>
        <taxon>Erysiphales</taxon>
        <taxon>Erysiphaceae</taxon>
        <taxon>Erysiphe</taxon>
    </lineage>
</organism>
<evidence type="ECO:0000313" key="2">
    <source>
        <dbReference type="Proteomes" id="UP000030854"/>
    </source>
</evidence>
<dbReference type="HOGENOM" id="CLU_1612039_0_0_1"/>
<dbReference type="EMBL" id="JNVN01003058">
    <property type="protein sequence ID" value="KHJ31258.1"/>
    <property type="molecule type" value="Genomic_DNA"/>
</dbReference>
<name>A0A0B1NZ58_UNCNE</name>
<accession>A0A0B1NZ58</accession>
<dbReference type="AlphaFoldDB" id="A0A0B1NZ58"/>
<sequence length="165" mass="18625">MWVGLSNYFQPQSAAAVDVLLEEFWGFTMSEGTDVDEYANNLTQLQSQIASLDPSKRPSSLTKKNRLLKHFEGEGNGFYGGTVSFLKLNHTINFAETVNMLRENQRNYKKQNQVAVVNLAKPGNITPQKIKRNCAYCGRTNHIRDSCFEWLETAEGTMWAAKNPG</sequence>
<comment type="caution">
    <text evidence="1">The sequence shown here is derived from an EMBL/GenBank/DDBJ whole genome shotgun (WGS) entry which is preliminary data.</text>
</comment>
<dbReference type="Proteomes" id="UP000030854">
    <property type="component" value="Unassembled WGS sequence"/>
</dbReference>
<protein>
    <submittedName>
        <fullName evidence="1">Uncharacterized protein</fullName>
    </submittedName>
</protein>